<evidence type="ECO:0000256" key="4">
    <source>
        <dbReference type="ARBA" id="ARBA00023002"/>
    </source>
</evidence>
<accession>A0AAW1RX44</accession>
<dbReference type="FunFam" id="3.40.50.720:FF:000022">
    <property type="entry name" value="Cinnamyl alcohol dehydrogenase"/>
    <property type="match status" value="1"/>
</dbReference>
<keyword evidence="2 5" id="KW-0479">Metal-binding</keyword>
<dbReference type="CDD" id="cd05283">
    <property type="entry name" value="CAD1"/>
    <property type="match status" value="1"/>
</dbReference>
<comment type="cofactor">
    <cofactor evidence="1 5">
        <name>Zn(2+)</name>
        <dbReference type="ChEBI" id="CHEBI:29105"/>
    </cofactor>
</comment>
<dbReference type="EMBL" id="JALJOS010000006">
    <property type="protein sequence ID" value="KAK9837671.1"/>
    <property type="molecule type" value="Genomic_DNA"/>
</dbReference>
<dbReference type="PANTHER" id="PTHR42683">
    <property type="entry name" value="ALDEHYDE REDUCTASE"/>
    <property type="match status" value="1"/>
</dbReference>
<evidence type="ECO:0000259" key="6">
    <source>
        <dbReference type="SMART" id="SM00829"/>
    </source>
</evidence>
<dbReference type="InterPro" id="IPR013154">
    <property type="entry name" value="ADH-like_N"/>
</dbReference>
<dbReference type="Pfam" id="PF00107">
    <property type="entry name" value="ADH_zinc_N"/>
    <property type="match status" value="1"/>
</dbReference>
<sequence length="429" mass="46916">MSVKVAKPTAQEAKSNPREFSIYTLLDKNNDSIFEVQALQDAAKQYGSKNPTVKEGNLKYSQLVDLLVKPGEPCEGKGDCLSWAAQDDSGQMAPWKLTRRQPGPEDIFLQVVYCGVCHSDLHQLKNEWGNTSYPLVPGHEIAGIVCDMGKNVTGWRLGDKVGVGCFIDACRNCHACEIKDDNYCPGCVLTYNSKDKEGNPTHGGYSTHMIVDHRYCLRIPDNLQFDSVAPLLCAGITTYSPLMHYAMNKPGFKLGVVGLGGLGHMAVKFGKAMGLEVTVISTSDHKKQEALEVLKADHFLISKNEKEMQAHAKSLNGIIDTVSAAHEMVPLLGLLDLNGKIVCVGVPPEPMSVPAFPLLAGRLSIGGSMIGGIKETQEMLDFCGKHNVVCKCEIIPMQYINTALERLVKNDVKYRFVIDVQNSVLLPPQ</sequence>
<dbReference type="Gene3D" id="3.40.50.720">
    <property type="entry name" value="NAD(P)-binding Rossmann-like Domain"/>
    <property type="match status" value="1"/>
</dbReference>
<keyword evidence="8" id="KW-1185">Reference proteome</keyword>
<evidence type="ECO:0000256" key="2">
    <source>
        <dbReference type="ARBA" id="ARBA00022723"/>
    </source>
</evidence>
<dbReference type="InterPro" id="IPR036291">
    <property type="entry name" value="NAD(P)-bd_dom_sf"/>
</dbReference>
<dbReference type="InterPro" id="IPR011032">
    <property type="entry name" value="GroES-like_sf"/>
</dbReference>
<dbReference type="SUPFAM" id="SSF50129">
    <property type="entry name" value="GroES-like"/>
    <property type="match status" value="1"/>
</dbReference>
<keyword evidence="3 5" id="KW-0862">Zinc</keyword>
<comment type="caution">
    <text evidence="7">The sequence shown here is derived from an EMBL/GenBank/DDBJ whole genome shotgun (WGS) entry which is preliminary data.</text>
</comment>
<evidence type="ECO:0000256" key="1">
    <source>
        <dbReference type="ARBA" id="ARBA00001947"/>
    </source>
</evidence>
<dbReference type="Pfam" id="PF08240">
    <property type="entry name" value="ADH_N"/>
    <property type="match status" value="1"/>
</dbReference>
<evidence type="ECO:0000313" key="8">
    <source>
        <dbReference type="Proteomes" id="UP001438707"/>
    </source>
</evidence>
<dbReference type="InterPro" id="IPR013149">
    <property type="entry name" value="ADH-like_C"/>
</dbReference>
<keyword evidence="4" id="KW-0560">Oxidoreductase</keyword>
<dbReference type="SUPFAM" id="SSF51735">
    <property type="entry name" value="NAD(P)-binding Rossmann-fold domains"/>
    <property type="match status" value="1"/>
</dbReference>
<reference evidence="7 8" key="1">
    <citation type="journal article" date="2024" name="Nat. Commun.">
        <title>Phylogenomics reveals the evolutionary origins of lichenization in chlorophyte algae.</title>
        <authorList>
            <person name="Puginier C."/>
            <person name="Libourel C."/>
            <person name="Otte J."/>
            <person name="Skaloud P."/>
            <person name="Haon M."/>
            <person name="Grisel S."/>
            <person name="Petersen M."/>
            <person name="Berrin J.G."/>
            <person name="Delaux P.M."/>
            <person name="Dal Grande F."/>
            <person name="Keller J."/>
        </authorList>
    </citation>
    <scope>NUCLEOTIDE SEQUENCE [LARGE SCALE GENOMIC DNA]</scope>
    <source>
        <strain evidence="7 8">SAG 2145</strain>
    </source>
</reference>
<gene>
    <name evidence="7" type="ORF">WJX74_002565</name>
</gene>
<dbReference type="InterPro" id="IPR020843">
    <property type="entry name" value="ER"/>
</dbReference>
<dbReference type="FunFam" id="3.90.180.10:FF:000100">
    <property type="entry name" value="Putative cinnamyl alcohol dehydrogenase 6"/>
    <property type="match status" value="1"/>
</dbReference>
<evidence type="ECO:0000256" key="5">
    <source>
        <dbReference type="RuleBase" id="RU361277"/>
    </source>
</evidence>
<dbReference type="AlphaFoldDB" id="A0AAW1RX44"/>
<dbReference type="GO" id="GO:0008270">
    <property type="term" value="F:zinc ion binding"/>
    <property type="evidence" value="ECO:0007669"/>
    <property type="project" value="InterPro"/>
</dbReference>
<feature type="domain" description="Enoyl reductase (ER)" evidence="6">
    <location>
        <begin position="90"/>
        <end position="370"/>
    </location>
</feature>
<dbReference type="GO" id="GO:0016616">
    <property type="term" value="F:oxidoreductase activity, acting on the CH-OH group of donors, NAD or NADP as acceptor"/>
    <property type="evidence" value="ECO:0007669"/>
    <property type="project" value="InterPro"/>
</dbReference>
<organism evidence="7 8">
    <name type="scientific">Apatococcus lobatus</name>
    <dbReference type="NCBI Taxonomy" id="904363"/>
    <lineage>
        <taxon>Eukaryota</taxon>
        <taxon>Viridiplantae</taxon>
        <taxon>Chlorophyta</taxon>
        <taxon>core chlorophytes</taxon>
        <taxon>Trebouxiophyceae</taxon>
        <taxon>Chlorellales</taxon>
        <taxon>Chlorellaceae</taxon>
        <taxon>Apatococcus</taxon>
    </lineage>
</organism>
<proteinExistence type="inferred from homology"/>
<evidence type="ECO:0000313" key="7">
    <source>
        <dbReference type="EMBL" id="KAK9837671.1"/>
    </source>
</evidence>
<protein>
    <recommendedName>
        <fullName evidence="6">Enoyl reductase (ER) domain-containing protein</fullName>
    </recommendedName>
</protein>
<dbReference type="Gene3D" id="3.90.180.10">
    <property type="entry name" value="Medium-chain alcohol dehydrogenases, catalytic domain"/>
    <property type="match status" value="1"/>
</dbReference>
<comment type="similarity">
    <text evidence="5">Belongs to the zinc-containing alcohol dehydrogenase family.</text>
</comment>
<name>A0AAW1RX44_9CHLO</name>
<dbReference type="SMART" id="SM00829">
    <property type="entry name" value="PKS_ER"/>
    <property type="match status" value="1"/>
</dbReference>
<dbReference type="Proteomes" id="UP001438707">
    <property type="component" value="Unassembled WGS sequence"/>
</dbReference>
<dbReference type="InterPro" id="IPR047109">
    <property type="entry name" value="CAD-like"/>
</dbReference>
<dbReference type="InterPro" id="IPR002328">
    <property type="entry name" value="ADH_Zn_CS"/>
</dbReference>
<evidence type="ECO:0000256" key="3">
    <source>
        <dbReference type="ARBA" id="ARBA00022833"/>
    </source>
</evidence>
<dbReference type="PROSITE" id="PS00059">
    <property type="entry name" value="ADH_ZINC"/>
    <property type="match status" value="1"/>
</dbReference>